<keyword evidence="1" id="KW-0812">Transmembrane</keyword>
<dbReference type="AlphaFoldDB" id="A0A226WV22"/>
<gene>
    <name evidence="2" type="ORF">BSU04_29030</name>
</gene>
<keyword evidence="1" id="KW-1133">Transmembrane helix</keyword>
<protein>
    <recommendedName>
        <fullName evidence="4">DUF2523 domain-containing protein</fullName>
    </recommendedName>
</protein>
<evidence type="ECO:0008006" key="4">
    <source>
        <dbReference type="Google" id="ProtNLM"/>
    </source>
</evidence>
<feature type="transmembrane region" description="Helical" evidence="1">
    <location>
        <begin position="64"/>
        <end position="85"/>
    </location>
</feature>
<proteinExistence type="predicted"/>
<name>A0A226WV22_CABSO</name>
<organism evidence="2 3">
    <name type="scientific">Caballeronia sordidicola</name>
    <name type="common">Burkholderia sordidicola</name>
    <dbReference type="NCBI Taxonomy" id="196367"/>
    <lineage>
        <taxon>Bacteria</taxon>
        <taxon>Pseudomonadati</taxon>
        <taxon>Pseudomonadota</taxon>
        <taxon>Betaproteobacteria</taxon>
        <taxon>Burkholderiales</taxon>
        <taxon>Burkholderiaceae</taxon>
        <taxon>Caballeronia</taxon>
    </lineage>
</organism>
<evidence type="ECO:0000313" key="3">
    <source>
        <dbReference type="Proteomes" id="UP000214720"/>
    </source>
</evidence>
<keyword evidence="1" id="KW-0472">Membrane</keyword>
<reference evidence="3" key="1">
    <citation type="submission" date="2017-01" db="EMBL/GenBank/DDBJ databases">
        <title>Genome Analysis of Deinococcus marmoris KOPRI26562.</title>
        <authorList>
            <person name="Kim J.H."/>
            <person name="Oh H.-M."/>
        </authorList>
    </citation>
    <scope>NUCLEOTIDE SEQUENCE [LARGE SCALE GENOMIC DNA]</scope>
    <source>
        <strain evidence="3">PAMC 26633</strain>
    </source>
</reference>
<evidence type="ECO:0000256" key="1">
    <source>
        <dbReference type="SAM" id="Phobius"/>
    </source>
</evidence>
<evidence type="ECO:0000313" key="2">
    <source>
        <dbReference type="EMBL" id="OXC75021.1"/>
    </source>
</evidence>
<sequence>MFGILVSALNVFLGFVLRTVVVKLVVYAALYLFVSEAITFLQAAHIFPTVASLASGFGGVGEGMWYFMDLCAFSVGAPLILTAYVSRFIIRRIPLIG</sequence>
<accession>A0A226WV22</accession>
<dbReference type="RefSeq" id="WP_089163554.1">
    <property type="nucleotide sequence ID" value="NZ_MTHB01000193.1"/>
</dbReference>
<dbReference type="Proteomes" id="UP000214720">
    <property type="component" value="Unassembled WGS sequence"/>
</dbReference>
<dbReference type="EMBL" id="MTHB01000193">
    <property type="protein sequence ID" value="OXC75021.1"/>
    <property type="molecule type" value="Genomic_DNA"/>
</dbReference>
<comment type="caution">
    <text evidence="2">The sequence shown here is derived from an EMBL/GenBank/DDBJ whole genome shotgun (WGS) entry which is preliminary data.</text>
</comment>
<dbReference type="OrthoDB" id="8481647at2"/>